<sequence>MLQLSTDEFTVVLQSNNKSQDWENWGVKGLILIEHFEKLSKLDTVFGEAKEIPYGVPQGYAVGYIYGDNPFYFCVAYHPEHIEMGIIVKFSAHAWAVFQENYRQIYKENIQIHNYLQMIQSEFYTSRLSRIDIAFDFMNEKVSVNTIYNQLSKGNQVIRNNSGRKNSSTLSAVIKNNHVSTFYIGSRGKNIKAFLRVYDKKLEQEQTYGFRYIEAVKLDDWTRFEAVFKGDYAHSLYEELLKINTENELKVLLVSSFTDRYQFFYKNSGKQTVFTKKMLALIHQTNFSFYSPSPRDNQLKQSIEHILHGSGLFPTMFKINEIWGYDGLKEFKEYLMEEYAVYEPNEDVTRWVNKYRYLYKKQGKPFGDNKKSAVQPTKAKNNTPHNQD</sequence>
<evidence type="ECO:0000313" key="3">
    <source>
        <dbReference type="EMBL" id="EOL45057.1"/>
    </source>
</evidence>
<evidence type="ECO:0000256" key="1">
    <source>
        <dbReference type="SAM" id="MobiDB-lite"/>
    </source>
</evidence>
<evidence type="ECO:0000313" key="4">
    <source>
        <dbReference type="Proteomes" id="UP000013840"/>
    </source>
</evidence>
<dbReference type="RefSeq" id="WP_010771973.1">
    <property type="nucleotide sequence ID" value="NZ_KB946334.1"/>
</dbReference>
<accession>R3WC66</accession>
<dbReference type="Proteomes" id="UP000013840">
    <property type="component" value="Unassembled WGS sequence"/>
</dbReference>
<feature type="compositionally biased region" description="Polar residues" evidence="1">
    <location>
        <begin position="372"/>
        <end position="388"/>
    </location>
</feature>
<keyword evidence="4" id="KW-1185">Reference proteome</keyword>
<proteinExistence type="predicted"/>
<evidence type="ECO:0000259" key="2">
    <source>
        <dbReference type="Pfam" id="PF02486"/>
    </source>
</evidence>
<feature type="domain" description="Replication initiation protein-like C-terminal" evidence="2">
    <location>
        <begin position="127"/>
        <end position="270"/>
    </location>
</feature>
<dbReference type="OrthoDB" id="2223502at2"/>
<dbReference type="Pfam" id="PF02486">
    <property type="entry name" value="Rep_trans"/>
    <property type="match status" value="1"/>
</dbReference>
<organism evidence="3 4">
    <name type="scientific">Enterococcus caccae ATCC BAA-1240</name>
    <dbReference type="NCBI Taxonomy" id="1158612"/>
    <lineage>
        <taxon>Bacteria</taxon>
        <taxon>Bacillati</taxon>
        <taxon>Bacillota</taxon>
        <taxon>Bacilli</taxon>
        <taxon>Lactobacillales</taxon>
        <taxon>Enterococcaceae</taxon>
        <taxon>Enterococcus</taxon>
    </lineage>
</organism>
<gene>
    <name evidence="3" type="ORF">UC7_01863</name>
</gene>
<dbReference type="eggNOG" id="ENOG502ZRYS">
    <property type="taxonomic scope" value="Bacteria"/>
</dbReference>
<reference evidence="3 4" key="1">
    <citation type="submission" date="2013-02" db="EMBL/GenBank/DDBJ databases">
        <title>The Genome Sequence of Enterococcus caccae BAA-1240.</title>
        <authorList>
            <consortium name="The Broad Institute Genome Sequencing Platform"/>
            <consortium name="The Broad Institute Genome Sequencing Center for Infectious Disease"/>
            <person name="Earl A.M."/>
            <person name="Gilmore M.S."/>
            <person name="Lebreton F."/>
            <person name="Walker B."/>
            <person name="Young S.K."/>
            <person name="Zeng Q."/>
            <person name="Gargeya S."/>
            <person name="Fitzgerald M."/>
            <person name="Haas B."/>
            <person name="Abouelleil A."/>
            <person name="Alvarado L."/>
            <person name="Arachchi H.M."/>
            <person name="Berlin A.M."/>
            <person name="Chapman S.B."/>
            <person name="Dewar J."/>
            <person name="Goldberg J."/>
            <person name="Griggs A."/>
            <person name="Gujja S."/>
            <person name="Hansen M."/>
            <person name="Howarth C."/>
            <person name="Imamovic A."/>
            <person name="Larimer J."/>
            <person name="McCowan C."/>
            <person name="Murphy C."/>
            <person name="Neiman D."/>
            <person name="Pearson M."/>
            <person name="Priest M."/>
            <person name="Roberts A."/>
            <person name="Saif S."/>
            <person name="Shea T."/>
            <person name="Sisk P."/>
            <person name="Sykes S."/>
            <person name="Wortman J."/>
            <person name="Nusbaum C."/>
            <person name="Birren B."/>
        </authorList>
    </citation>
    <scope>NUCLEOTIDE SEQUENCE [LARGE SCALE GENOMIC DNA]</scope>
    <source>
        <strain evidence="3 4">ATCC BAA-1240</strain>
    </source>
</reference>
<dbReference type="EMBL" id="AJAU01000018">
    <property type="protein sequence ID" value="EOL45057.1"/>
    <property type="molecule type" value="Genomic_DNA"/>
</dbReference>
<dbReference type="InterPro" id="IPR003491">
    <property type="entry name" value="REP-like_C"/>
</dbReference>
<dbReference type="PATRIC" id="fig|1158612.3.peg.1838"/>
<dbReference type="STRING" id="317735.RU98_GL001212"/>
<protein>
    <recommendedName>
        <fullName evidence="2">Replication initiation protein-like C-terminal domain-containing protein</fullName>
    </recommendedName>
</protein>
<name>R3WC66_9ENTE</name>
<dbReference type="AlphaFoldDB" id="R3WC66"/>
<comment type="caution">
    <text evidence="3">The sequence shown here is derived from an EMBL/GenBank/DDBJ whole genome shotgun (WGS) entry which is preliminary data.</text>
</comment>
<feature type="region of interest" description="Disordered" evidence="1">
    <location>
        <begin position="362"/>
        <end position="388"/>
    </location>
</feature>